<dbReference type="Proteomes" id="UP000053244">
    <property type="component" value="Unassembled WGS sequence"/>
</dbReference>
<organism evidence="1 2">
    <name type="scientific">Actinoplanes awajinensis subsp. mycoplanecinus</name>
    <dbReference type="NCBI Taxonomy" id="135947"/>
    <lineage>
        <taxon>Bacteria</taxon>
        <taxon>Bacillati</taxon>
        <taxon>Actinomycetota</taxon>
        <taxon>Actinomycetes</taxon>
        <taxon>Micromonosporales</taxon>
        <taxon>Micromonosporaceae</taxon>
        <taxon>Actinoplanes</taxon>
    </lineage>
</organism>
<gene>
    <name evidence="1" type="ORF">ADL15_28235</name>
</gene>
<name>A0A124G9L5_9ACTN</name>
<dbReference type="OrthoDB" id="3349461at2"/>
<evidence type="ECO:0000313" key="2">
    <source>
        <dbReference type="Proteomes" id="UP000053244"/>
    </source>
</evidence>
<protein>
    <submittedName>
        <fullName evidence="1">Uncharacterized protein</fullName>
    </submittedName>
</protein>
<dbReference type="RefSeq" id="WP_067697522.1">
    <property type="nucleotide sequence ID" value="NZ_LLZH01000280.1"/>
</dbReference>
<sequence length="344" mass="38044">MTVTGEDSQLGADPLDPPLMAPLRRDLTWQHVQSMSQSAVYRDDATMRRIRETAVVRRGTRMTKILSPAQVAGHLGGWLPYGFCYRACDIAHLTDPEQLNLLRTDGAVDGRVAYGLRWRATDPMDFELPADPGQPGLAALPAHSRIGAMVLGTGFTPSTDELIPEYITAGFADLPLPGNAQLIAYAPGGDEVVLYTYQPEQHGWLRLAGPRWRGLLDELPGVSPDREYVPCTAAGTARLVGTIDGKEYEAVADPPNEFRVRALTRAARYSVQTLSRRAEQALWRGVPCWVLQRDETWARLRLLRPDVDALSATGARCYERGVYEAWAPVDELADHHISDLAYQL</sequence>
<accession>A0A124G9L5</accession>
<evidence type="ECO:0000313" key="1">
    <source>
        <dbReference type="EMBL" id="KUL29335.1"/>
    </source>
</evidence>
<dbReference type="EMBL" id="LLZH01000280">
    <property type="protein sequence ID" value="KUL29335.1"/>
    <property type="molecule type" value="Genomic_DNA"/>
</dbReference>
<keyword evidence="2" id="KW-1185">Reference proteome</keyword>
<comment type="caution">
    <text evidence="1">The sequence shown here is derived from an EMBL/GenBank/DDBJ whole genome shotgun (WGS) entry which is preliminary data.</text>
</comment>
<dbReference type="AlphaFoldDB" id="A0A124G9L5"/>
<proteinExistence type="predicted"/>
<reference evidence="1 2" key="1">
    <citation type="submission" date="2015-10" db="EMBL/GenBank/DDBJ databases">
        <authorList>
            <person name="Gilbert D.G."/>
        </authorList>
    </citation>
    <scope>NUCLEOTIDE SEQUENCE [LARGE SCALE GENOMIC DNA]</scope>
    <source>
        <strain evidence="1 2">NRRL B-16712</strain>
    </source>
</reference>